<keyword evidence="2" id="KW-1185">Reference proteome</keyword>
<dbReference type="Proteomes" id="UP000031938">
    <property type="component" value="Unassembled WGS sequence"/>
</dbReference>
<gene>
    <name evidence="1" type="ORF">KP78_04200</name>
</gene>
<protein>
    <submittedName>
        <fullName evidence="1">Uncharacterized protein</fullName>
    </submittedName>
</protein>
<name>A0A0C2SDM3_9BACL</name>
<dbReference type="PATRIC" id="fig|889306.3.peg.421"/>
<dbReference type="AlphaFoldDB" id="A0A0C2SDM3"/>
<organism evidence="1 2">
    <name type="scientific">Jeotgalibacillus soli</name>
    <dbReference type="NCBI Taxonomy" id="889306"/>
    <lineage>
        <taxon>Bacteria</taxon>
        <taxon>Bacillati</taxon>
        <taxon>Bacillota</taxon>
        <taxon>Bacilli</taxon>
        <taxon>Bacillales</taxon>
        <taxon>Caryophanaceae</taxon>
        <taxon>Jeotgalibacillus</taxon>
    </lineage>
</organism>
<comment type="caution">
    <text evidence="1">The sequence shown here is derived from an EMBL/GenBank/DDBJ whole genome shotgun (WGS) entry which is preliminary data.</text>
</comment>
<sequence length="49" mass="5662">MFVLNQHNQSSTFLFIVIPSLSNSQTGLEKKIQKKDGVFCYNMLLNRVE</sequence>
<reference evidence="1 2" key="1">
    <citation type="submission" date="2015-01" db="EMBL/GenBank/DDBJ databases">
        <title>Genome sequencing of Jeotgalibacillus soli.</title>
        <authorList>
            <person name="Goh K.M."/>
            <person name="Chan K.-G."/>
            <person name="Yaakop A.S."/>
            <person name="Ee R."/>
            <person name="Gan H.M."/>
            <person name="Chan C.S."/>
        </authorList>
    </citation>
    <scope>NUCLEOTIDE SEQUENCE [LARGE SCALE GENOMIC DNA]</scope>
    <source>
        <strain evidence="1 2">P9</strain>
    </source>
</reference>
<accession>A0A0C2SDM3</accession>
<evidence type="ECO:0000313" key="1">
    <source>
        <dbReference type="EMBL" id="KIL52049.1"/>
    </source>
</evidence>
<dbReference type="EMBL" id="JXRP01000006">
    <property type="protein sequence ID" value="KIL52049.1"/>
    <property type="molecule type" value="Genomic_DNA"/>
</dbReference>
<proteinExistence type="predicted"/>
<evidence type="ECO:0000313" key="2">
    <source>
        <dbReference type="Proteomes" id="UP000031938"/>
    </source>
</evidence>